<dbReference type="Pfam" id="PF01636">
    <property type="entry name" value="APH"/>
    <property type="match status" value="1"/>
</dbReference>
<feature type="domain" description="Aminoglycoside phosphotransferase" evidence="1">
    <location>
        <begin position="451"/>
        <end position="534"/>
    </location>
</feature>
<dbReference type="InterPro" id="IPR011009">
    <property type="entry name" value="Kinase-like_dom_sf"/>
</dbReference>
<evidence type="ECO:0000313" key="3">
    <source>
        <dbReference type="EMBL" id="SIR54512.1"/>
    </source>
</evidence>
<dbReference type="Pfam" id="PF08241">
    <property type="entry name" value="Methyltransf_11"/>
    <property type="match status" value="1"/>
</dbReference>
<reference evidence="3 4" key="1">
    <citation type="submission" date="2017-01" db="EMBL/GenBank/DDBJ databases">
        <authorList>
            <person name="Mah S.A."/>
            <person name="Swanson W.J."/>
            <person name="Moy G.W."/>
            <person name="Vacquier V.D."/>
        </authorList>
    </citation>
    <scope>NUCLEOTIDE SEQUENCE [LARGE SCALE GENOMIC DNA]</scope>
    <source>
        <strain evidence="3 4">CGMCC 1.8909</strain>
    </source>
</reference>
<proteinExistence type="predicted"/>
<keyword evidence="3" id="KW-0808">Transferase</keyword>
<dbReference type="InterPro" id="IPR013216">
    <property type="entry name" value="Methyltransf_11"/>
</dbReference>
<dbReference type="InterPro" id="IPR002575">
    <property type="entry name" value="Aminoglycoside_PTrfase"/>
</dbReference>
<dbReference type="STRING" id="588898.BB347_08150"/>
<name>A0A1N7BT94_9EURY</name>
<evidence type="ECO:0000259" key="1">
    <source>
        <dbReference type="Pfam" id="PF01636"/>
    </source>
</evidence>
<dbReference type="Gene3D" id="3.90.1200.10">
    <property type="match status" value="1"/>
</dbReference>
<dbReference type="CDD" id="cd02440">
    <property type="entry name" value="AdoMet_MTases"/>
    <property type="match status" value="1"/>
</dbReference>
<sequence>MSGSNGTSPICPYCFAGHLVAPSCDHCGMDVTLREGIPSTIDFETEETDVDDLEALATVQADTLDEVLARVRDDYMDGSIVDRFFKTRTACWRVLVSSVLSGRGLVVGTHDESVGILLSEVVEELYAVDTSVPRLRAQQAVANATGTTVNPVHSDLEELSFPPKSFDVIVVQCRANQIDEYLEQLEPILAEDGSLLVLTDGWTREIGLTERLGLGDSSSGVRERFESSLRGHSFGITRAVRRAGLSVVGEHALLSTSRHENQRAFDVRSQEAHDWLLHGSNKTASTTPFVIARQISRLAQRAGILRQCYPRYLFVCRRQNAAGELSSPNGIVLAGKNRSTVLELEDNEIQRIRKVPNSSWQATVNENAQAALNTVPDSLADTVPTGESQETTFGPERIEQPVSGTPLDQTLEATPESVDRHLEAVFDWLIEFQRATCDRWVTKTPAEIERELTVEQVGLSNPPSVDRELEVPQVVTHGDLSGSNIYLRNQEVSYVIDWEFSKISANPIIDVGYLILQLIDAFGTNFNSSFKNYFINNMPIGKLLCSHLQNYSDQIGIDPHCIAVYLPLGYIHQTKTDLRYNRKSDVDWPTRVHSIWNFQEEVANRIV</sequence>
<evidence type="ECO:0000313" key="4">
    <source>
        <dbReference type="Proteomes" id="UP000185687"/>
    </source>
</evidence>
<gene>
    <name evidence="3" type="ORF">SAMN05421809_1346</name>
</gene>
<dbReference type="EMBL" id="FTNP01000002">
    <property type="protein sequence ID" value="SIR54512.1"/>
    <property type="molecule type" value="Genomic_DNA"/>
</dbReference>
<dbReference type="AlphaFoldDB" id="A0A1N7BT94"/>
<organism evidence="3 4">
    <name type="scientific">Natronorubrum daqingense</name>
    <dbReference type="NCBI Taxonomy" id="588898"/>
    <lineage>
        <taxon>Archaea</taxon>
        <taxon>Methanobacteriati</taxon>
        <taxon>Methanobacteriota</taxon>
        <taxon>Stenosarchaea group</taxon>
        <taxon>Halobacteria</taxon>
        <taxon>Halobacteriales</taxon>
        <taxon>Natrialbaceae</taxon>
        <taxon>Natronorubrum</taxon>
    </lineage>
</organism>
<evidence type="ECO:0000259" key="2">
    <source>
        <dbReference type="Pfam" id="PF08241"/>
    </source>
</evidence>
<feature type="domain" description="Methyltransferase type 11" evidence="2">
    <location>
        <begin position="118"/>
        <end position="195"/>
    </location>
</feature>
<keyword evidence="4" id="KW-1185">Reference proteome</keyword>
<accession>A0A1N7BT94</accession>
<dbReference type="SUPFAM" id="SSF53335">
    <property type="entry name" value="S-adenosyl-L-methionine-dependent methyltransferases"/>
    <property type="match status" value="1"/>
</dbReference>
<dbReference type="SUPFAM" id="SSF56112">
    <property type="entry name" value="Protein kinase-like (PK-like)"/>
    <property type="match status" value="1"/>
</dbReference>
<dbReference type="InterPro" id="IPR029063">
    <property type="entry name" value="SAM-dependent_MTases_sf"/>
</dbReference>
<dbReference type="Proteomes" id="UP000185687">
    <property type="component" value="Unassembled WGS sequence"/>
</dbReference>
<dbReference type="Gene3D" id="3.40.50.150">
    <property type="entry name" value="Vaccinia Virus protein VP39"/>
    <property type="match status" value="1"/>
</dbReference>
<protein>
    <submittedName>
        <fullName evidence="3">Phosphotransferase enzyme family protein</fullName>
    </submittedName>
</protein>
<dbReference type="GO" id="GO:0008757">
    <property type="term" value="F:S-adenosylmethionine-dependent methyltransferase activity"/>
    <property type="evidence" value="ECO:0007669"/>
    <property type="project" value="InterPro"/>
</dbReference>